<evidence type="ECO:0000256" key="7">
    <source>
        <dbReference type="ARBA" id="ARBA00022989"/>
    </source>
</evidence>
<evidence type="ECO:0000313" key="17">
    <source>
        <dbReference type="RefSeq" id="XP_070335897.1"/>
    </source>
</evidence>
<keyword evidence="14" id="KW-1185">Reference proteome</keyword>
<dbReference type="InterPro" id="IPR047012">
    <property type="entry name" value="ICAM_VCAM"/>
</dbReference>
<dbReference type="KEGG" id="ovr:110144925"/>
<evidence type="ECO:0000313" key="15">
    <source>
        <dbReference type="RefSeq" id="XP_020760716.2"/>
    </source>
</evidence>
<evidence type="ECO:0000256" key="9">
    <source>
        <dbReference type="ARBA" id="ARBA00023157"/>
    </source>
</evidence>
<evidence type="ECO:0000256" key="2">
    <source>
        <dbReference type="ARBA" id="ARBA00005925"/>
    </source>
</evidence>
<keyword evidence="9" id="KW-1015">Disulfide bond</keyword>
<dbReference type="InterPro" id="IPR003987">
    <property type="entry name" value="ICAM_VCAM_N"/>
</dbReference>
<dbReference type="InterPro" id="IPR036179">
    <property type="entry name" value="Ig-like_dom_sf"/>
</dbReference>
<dbReference type="SUPFAM" id="SSF48726">
    <property type="entry name" value="Immunoglobulin"/>
    <property type="match status" value="2"/>
</dbReference>
<dbReference type="GeneID" id="110144925"/>
<keyword evidence="4" id="KW-0732">Signal</keyword>
<evidence type="ECO:0000256" key="12">
    <source>
        <dbReference type="SAM" id="Phobius"/>
    </source>
</evidence>
<dbReference type="InterPro" id="IPR013783">
    <property type="entry name" value="Ig-like_fold"/>
</dbReference>
<dbReference type="PRINTS" id="PR01472">
    <property type="entry name" value="ICAMVCAM1"/>
</dbReference>
<proteinExistence type="inferred from homology"/>
<evidence type="ECO:0000256" key="8">
    <source>
        <dbReference type="ARBA" id="ARBA00023136"/>
    </source>
</evidence>
<dbReference type="RefSeq" id="XP_020760716.2">
    <property type="nucleotide sequence ID" value="XM_020905057.2"/>
</dbReference>
<feature type="transmembrane region" description="Helical" evidence="12">
    <location>
        <begin position="242"/>
        <end position="264"/>
    </location>
</feature>
<evidence type="ECO:0000256" key="6">
    <source>
        <dbReference type="ARBA" id="ARBA00022889"/>
    </source>
</evidence>
<reference evidence="15 16" key="2">
    <citation type="submission" date="2025-05" db="UniProtKB">
        <authorList>
            <consortium name="RefSeq"/>
        </authorList>
    </citation>
    <scope>IDENTIFICATION</scope>
    <source>
        <tissue evidence="15 16">Tongue muscle</tissue>
    </source>
</reference>
<evidence type="ECO:0000256" key="1">
    <source>
        <dbReference type="ARBA" id="ARBA00004479"/>
    </source>
</evidence>
<dbReference type="GO" id="GO:0005178">
    <property type="term" value="F:integrin binding"/>
    <property type="evidence" value="ECO:0007669"/>
    <property type="project" value="InterPro"/>
</dbReference>
<accession>A0A6J0YHX6</accession>
<reference evidence="14" key="1">
    <citation type="journal article" date="2022" name="J. Hered.">
        <title>A De Novo Chromosome-Level Genome Assembly of the White-Tailed Deer, Odocoileus Virginianus.</title>
        <authorList>
            <person name="London E.W."/>
            <person name="Roca A.L."/>
            <person name="Novakofski J.E."/>
            <person name="Mateus-Pinilla N.E."/>
        </authorList>
    </citation>
    <scope>NUCLEOTIDE SEQUENCE [LARGE SCALE GENOMIC DNA]</scope>
</reference>
<dbReference type="AlphaFoldDB" id="A0A6J0YHX6"/>
<evidence type="ECO:0000256" key="3">
    <source>
        <dbReference type="ARBA" id="ARBA00022692"/>
    </source>
</evidence>
<comment type="subcellular location">
    <subcellularLocation>
        <location evidence="1">Membrane</location>
        <topology evidence="1">Single-pass type I membrane protein</topology>
    </subcellularLocation>
</comment>
<keyword evidence="10" id="KW-0325">Glycoprotein</keyword>
<evidence type="ECO:0000256" key="11">
    <source>
        <dbReference type="ARBA" id="ARBA00023319"/>
    </source>
</evidence>
<keyword evidence="8 12" id="KW-0472">Membrane</keyword>
<dbReference type="GO" id="GO:0098609">
    <property type="term" value="P:cell-cell adhesion"/>
    <property type="evidence" value="ECO:0007669"/>
    <property type="project" value="InterPro"/>
</dbReference>
<dbReference type="InterPro" id="IPR013768">
    <property type="entry name" value="ICAM_N"/>
</dbReference>
<dbReference type="PANTHER" id="PTHR13771">
    <property type="entry name" value="INTERCELLULAR ADHESION MOLECULE"/>
    <property type="match status" value="1"/>
</dbReference>
<dbReference type="GO" id="GO:0005886">
    <property type="term" value="C:plasma membrane"/>
    <property type="evidence" value="ECO:0007669"/>
    <property type="project" value="TreeGrafter"/>
</dbReference>
<evidence type="ECO:0000256" key="4">
    <source>
        <dbReference type="ARBA" id="ARBA00022729"/>
    </source>
</evidence>
<keyword evidence="7 12" id="KW-1133">Transmembrane helix</keyword>
<dbReference type="PANTHER" id="PTHR13771:SF3">
    <property type="entry name" value="INTERCELLULAR ADHESION MOLECULE 2"/>
    <property type="match status" value="1"/>
</dbReference>
<name>A0A6J0YHX6_ODOVR</name>
<keyword evidence="11" id="KW-0393">Immunoglobulin domain</keyword>
<evidence type="ECO:0000313" key="16">
    <source>
        <dbReference type="RefSeq" id="XP_070335896.1"/>
    </source>
</evidence>
<comment type="similarity">
    <text evidence="2">Belongs to the immunoglobulin superfamily. ICAM family.</text>
</comment>
<keyword evidence="3 12" id="KW-0812">Transmembrane</keyword>
<dbReference type="Proteomes" id="UP001652640">
    <property type="component" value="Chromosome 17"/>
</dbReference>
<feature type="domain" description="Intercellular adhesion molecule N-terminal" evidence="13">
    <location>
        <begin position="49"/>
        <end position="130"/>
    </location>
</feature>
<keyword evidence="5" id="KW-0677">Repeat</keyword>
<evidence type="ECO:0000256" key="5">
    <source>
        <dbReference type="ARBA" id="ARBA00022737"/>
    </source>
</evidence>
<sequence>MSEQGERSREHPLIRLPIVGSPIGQGSRGVCCPMCSVLPGSGEKAFEGPEQLMVGSGEFQFINCTASCMDPKRLVLETALNKTLLESQTQWKLFKVYNISKDEELLCSSTCGGKQETKVFHITVFYPPKQVLLTLSPTTVAVGTLFTIECRVPAVAPLECLNVTLLRGTEILCNQTFVGTTLSPQDAVVTHNTTAHREDGLYNFSCEAQMDMRSCGGGLVHRVSDPQRLEVKEPVPNNQTGIIITIVVVPLLFLVTSVLLYRYWWRPRHN</sequence>
<dbReference type="Gene3D" id="2.60.40.10">
    <property type="entry name" value="Immunoglobulins"/>
    <property type="match status" value="2"/>
</dbReference>
<evidence type="ECO:0000259" key="13">
    <source>
        <dbReference type="Pfam" id="PF03921"/>
    </source>
</evidence>
<dbReference type="Pfam" id="PF03921">
    <property type="entry name" value="ICAM_N"/>
    <property type="match status" value="1"/>
</dbReference>
<dbReference type="OrthoDB" id="5843397at2759"/>
<protein>
    <submittedName>
        <fullName evidence="15 16">Intercellular adhesion molecule 2 isoform X1</fullName>
    </submittedName>
</protein>
<evidence type="ECO:0000313" key="14">
    <source>
        <dbReference type="Proteomes" id="UP001652640"/>
    </source>
</evidence>
<gene>
    <name evidence="15 16 17" type="primary">ICAM2</name>
</gene>
<dbReference type="RefSeq" id="XP_070335897.1">
    <property type="nucleotide sequence ID" value="XM_070479796.1"/>
</dbReference>
<organism evidence="14 15">
    <name type="scientific">Odocoileus virginianus</name>
    <name type="common">White-tailed deer</name>
    <dbReference type="NCBI Taxonomy" id="9874"/>
    <lineage>
        <taxon>Eukaryota</taxon>
        <taxon>Metazoa</taxon>
        <taxon>Chordata</taxon>
        <taxon>Craniata</taxon>
        <taxon>Vertebrata</taxon>
        <taxon>Euteleostomi</taxon>
        <taxon>Mammalia</taxon>
        <taxon>Eutheria</taxon>
        <taxon>Laurasiatheria</taxon>
        <taxon>Artiodactyla</taxon>
        <taxon>Ruminantia</taxon>
        <taxon>Pecora</taxon>
        <taxon>Cervidae</taxon>
        <taxon>Odocoileinae</taxon>
        <taxon>Odocoileus</taxon>
    </lineage>
</organism>
<dbReference type="RefSeq" id="XP_070335896.1">
    <property type="nucleotide sequence ID" value="XM_070479795.1"/>
</dbReference>
<keyword evidence="6" id="KW-0130">Cell adhesion</keyword>
<evidence type="ECO:0000256" key="10">
    <source>
        <dbReference type="ARBA" id="ARBA00023180"/>
    </source>
</evidence>